<organism evidence="2 3">
    <name type="scientific">Cirrhinus mrigala</name>
    <name type="common">Mrigala</name>
    <dbReference type="NCBI Taxonomy" id="683832"/>
    <lineage>
        <taxon>Eukaryota</taxon>
        <taxon>Metazoa</taxon>
        <taxon>Chordata</taxon>
        <taxon>Craniata</taxon>
        <taxon>Vertebrata</taxon>
        <taxon>Euteleostomi</taxon>
        <taxon>Actinopterygii</taxon>
        <taxon>Neopterygii</taxon>
        <taxon>Teleostei</taxon>
        <taxon>Ostariophysi</taxon>
        <taxon>Cypriniformes</taxon>
        <taxon>Cyprinidae</taxon>
        <taxon>Labeoninae</taxon>
        <taxon>Labeonini</taxon>
        <taxon>Cirrhinus</taxon>
    </lineage>
</organism>
<proteinExistence type="predicted"/>
<dbReference type="AlphaFoldDB" id="A0ABD0RRP7"/>
<dbReference type="Proteomes" id="UP001529510">
    <property type="component" value="Unassembled WGS sequence"/>
</dbReference>
<evidence type="ECO:0000256" key="1">
    <source>
        <dbReference type="SAM" id="MobiDB-lite"/>
    </source>
</evidence>
<evidence type="ECO:0000313" key="3">
    <source>
        <dbReference type="Proteomes" id="UP001529510"/>
    </source>
</evidence>
<evidence type="ECO:0000313" key="2">
    <source>
        <dbReference type="EMBL" id="KAL0200785.1"/>
    </source>
</evidence>
<name>A0ABD0RRP7_CIRMR</name>
<feature type="region of interest" description="Disordered" evidence="1">
    <location>
        <begin position="21"/>
        <end position="58"/>
    </location>
</feature>
<accession>A0ABD0RRP7</accession>
<feature type="non-terminal residue" evidence="2">
    <location>
        <position position="1"/>
    </location>
</feature>
<reference evidence="2 3" key="1">
    <citation type="submission" date="2024-05" db="EMBL/GenBank/DDBJ databases">
        <title>Genome sequencing and assembly of Indian major carp, Cirrhinus mrigala (Hamilton, 1822).</title>
        <authorList>
            <person name="Mohindra V."/>
            <person name="Chowdhury L.M."/>
            <person name="Lal K."/>
            <person name="Jena J.K."/>
        </authorList>
    </citation>
    <scope>NUCLEOTIDE SEQUENCE [LARGE SCALE GENOMIC DNA]</scope>
    <source>
        <strain evidence="2">CM1030</strain>
        <tissue evidence="2">Blood</tissue>
    </source>
</reference>
<feature type="non-terminal residue" evidence="2">
    <location>
        <position position="114"/>
    </location>
</feature>
<gene>
    <name evidence="2" type="ORF">M9458_003972</name>
</gene>
<sequence length="114" mass="12456">HHWSWREAIIWCLENVYPRSRTLPDPEPSPPSPCCVEPKPEPTAGSEPMPTVTNEPGARASRIICPGVELATALATREITIDSENAHCTMAEGELRSVDYVYTVLPPSSSACPE</sequence>
<dbReference type="EMBL" id="JAMKFB020000002">
    <property type="protein sequence ID" value="KAL0200785.1"/>
    <property type="molecule type" value="Genomic_DNA"/>
</dbReference>
<comment type="caution">
    <text evidence="2">The sequence shown here is derived from an EMBL/GenBank/DDBJ whole genome shotgun (WGS) entry which is preliminary data.</text>
</comment>
<protein>
    <submittedName>
        <fullName evidence="2">Uncharacterized protein</fullName>
    </submittedName>
</protein>
<keyword evidence="3" id="KW-1185">Reference proteome</keyword>